<keyword evidence="1" id="KW-1133">Transmembrane helix</keyword>
<evidence type="ECO:0000313" key="3">
    <source>
        <dbReference type="EMBL" id="GAA4945973.1"/>
    </source>
</evidence>
<keyword evidence="1" id="KW-0812">Transmembrane</keyword>
<dbReference type="Proteomes" id="UP001501302">
    <property type="component" value="Unassembled WGS sequence"/>
</dbReference>
<name>A0ABP9GKG4_9FLAO</name>
<feature type="transmembrane region" description="Helical" evidence="1">
    <location>
        <begin position="28"/>
        <end position="45"/>
    </location>
</feature>
<organism evidence="3 4">
    <name type="scientific">Algibacter agarivorans</name>
    <dbReference type="NCBI Taxonomy" id="1109741"/>
    <lineage>
        <taxon>Bacteria</taxon>
        <taxon>Pseudomonadati</taxon>
        <taxon>Bacteroidota</taxon>
        <taxon>Flavobacteriia</taxon>
        <taxon>Flavobacteriales</taxon>
        <taxon>Flavobacteriaceae</taxon>
        <taxon>Algibacter</taxon>
    </lineage>
</organism>
<keyword evidence="4" id="KW-1185">Reference proteome</keyword>
<feature type="chain" id="PRO_5047005773" evidence="2">
    <location>
        <begin position="19"/>
        <end position="118"/>
    </location>
</feature>
<feature type="signal peptide" evidence="2">
    <location>
        <begin position="1"/>
        <end position="18"/>
    </location>
</feature>
<evidence type="ECO:0000313" key="4">
    <source>
        <dbReference type="Proteomes" id="UP001501302"/>
    </source>
</evidence>
<reference evidence="4" key="1">
    <citation type="journal article" date="2019" name="Int. J. Syst. Evol. Microbiol.">
        <title>The Global Catalogue of Microorganisms (GCM) 10K type strain sequencing project: providing services to taxonomists for standard genome sequencing and annotation.</title>
        <authorList>
            <consortium name="The Broad Institute Genomics Platform"/>
            <consortium name="The Broad Institute Genome Sequencing Center for Infectious Disease"/>
            <person name="Wu L."/>
            <person name="Ma J."/>
        </authorList>
    </citation>
    <scope>NUCLEOTIDE SEQUENCE [LARGE SCALE GENOMIC DNA]</scope>
    <source>
        <strain evidence="4">JCM 18285</strain>
    </source>
</reference>
<proteinExistence type="predicted"/>
<keyword evidence="2" id="KW-0732">Signal</keyword>
<evidence type="ECO:0000256" key="1">
    <source>
        <dbReference type="SAM" id="Phobius"/>
    </source>
</evidence>
<accession>A0ABP9GKG4</accession>
<keyword evidence="1" id="KW-0472">Membrane</keyword>
<gene>
    <name evidence="3" type="ORF">GCM10023314_19060</name>
</gene>
<dbReference type="EMBL" id="BAABJJ010000029">
    <property type="protein sequence ID" value="GAA4945973.1"/>
    <property type="molecule type" value="Genomic_DNA"/>
</dbReference>
<protein>
    <submittedName>
        <fullName evidence="3">Uncharacterized protein</fullName>
    </submittedName>
</protein>
<evidence type="ECO:0000256" key="2">
    <source>
        <dbReference type="SAM" id="SignalP"/>
    </source>
</evidence>
<dbReference type="RefSeq" id="WP_345191756.1">
    <property type="nucleotide sequence ID" value="NZ_BAABJJ010000029.1"/>
</dbReference>
<sequence length="118" mass="12804">MKTLIIILALLFTSLSNAQFISDDDVLHFGVGALISSTTYSLVYSKTKNKKKAFWYSLGLSSLAGLSKEIYDGYIINGRFDTGEFVSTTAGGLAASTTLSLFVGKKRDKKHKNVALVN</sequence>
<comment type="caution">
    <text evidence="3">The sequence shown here is derived from an EMBL/GenBank/DDBJ whole genome shotgun (WGS) entry which is preliminary data.</text>
</comment>